<evidence type="ECO:0000313" key="2">
    <source>
        <dbReference type="EMBL" id="KXS15902.1"/>
    </source>
</evidence>
<gene>
    <name evidence="2" type="ORF">M427DRAFT_310432</name>
</gene>
<dbReference type="AlphaFoldDB" id="A0A139AGE4"/>
<organism evidence="2 3">
    <name type="scientific">Gonapodya prolifera (strain JEL478)</name>
    <name type="common">Monoblepharis prolifera</name>
    <dbReference type="NCBI Taxonomy" id="1344416"/>
    <lineage>
        <taxon>Eukaryota</taxon>
        <taxon>Fungi</taxon>
        <taxon>Fungi incertae sedis</taxon>
        <taxon>Chytridiomycota</taxon>
        <taxon>Chytridiomycota incertae sedis</taxon>
        <taxon>Monoblepharidomycetes</taxon>
        <taxon>Monoblepharidales</taxon>
        <taxon>Gonapodyaceae</taxon>
        <taxon>Gonapodya</taxon>
    </lineage>
</organism>
<feature type="region of interest" description="Disordered" evidence="1">
    <location>
        <begin position="1"/>
        <end position="22"/>
    </location>
</feature>
<sequence length="168" mass="18134">MQALRMRRSYSSPAWQLPTPSPGSESVAILREEKHSHRLKCALAYCEPPHVRPISLGACLIELQSISRPHHPSVCLLLALTSSSLANFVLPLIVAVSTPEQAQHLPILRGGVPFSSFSTPSHRTPRLLPTSATCQNHTSAMPQIPGSSLSHSSLSRPPHLIPSTASHP</sequence>
<accession>A0A139AGE4</accession>
<feature type="compositionally biased region" description="Low complexity" evidence="1">
    <location>
        <begin position="147"/>
        <end position="168"/>
    </location>
</feature>
<proteinExistence type="predicted"/>
<evidence type="ECO:0000313" key="3">
    <source>
        <dbReference type="Proteomes" id="UP000070544"/>
    </source>
</evidence>
<reference evidence="2 3" key="1">
    <citation type="journal article" date="2015" name="Genome Biol. Evol.">
        <title>Phylogenomic analyses indicate that early fungi evolved digesting cell walls of algal ancestors of land plants.</title>
        <authorList>
            <person name="Chang Y."/>
            <person name="Wang S."/>
            <person name="Sekimoto S."/>
            <person name="Aerts A.L."/>
            <person name="Choi C."/>
            <person name="Clum A."/>
            <person name="LaButti K.M."/>
            <person name="Lindquist E.A."/>
            <person name="Yee Ngan C."/>
            <person name="Ohm R.A."/>
            <person name="Salamov A.A."/>
            <person name="Grigoriev I.V."/>
            <person name="Spatafora J.W."/>
            <person name="Berbee M.L."/>
        </authorList>
    </citation>
    <scope>NUCLEOTIDE SEQUENCE [LARGE SCALE GENOMIC DNA]</scope>
    <source>
        <strain evidence="2 3">JEL478</strain>
    </source>
</reference>
<dbReference type="EMBL" id="KQ965759">
    <property type="protein sequence ID" value="KXS15902.1"/>
    <property type="molecule type" value="Genomic_DNA"/>
</dbReference>
<name>A0A139AGE4_GONPJ</name>
<keyword evidence="3" id="KW-1185">Reference proteome</keyword>
<dbReference type="Proteomes" id="UP000070544">
    <property type="component" value="Unassembled WGS sequence"/>
</dbReference>
<feature type="region of interest" description="Disordered" evidence="1">
    <location>
        <begin position="139"/>
        <end position="168"/>
    </location>
</feature>
<evidence type="ECO:0000256" key="1">
    <source>
        <dbReference type="SAM" id="MobiDB-lite"/>
    </source>
</evidence>
<protein>
    <submittedName>
        <fullName evidence="2">Uncharacterized protein</fullName>
    </submittedName>
</protein>